<organism evidence="1 2">
    <name type="scientific">Phytophthora megakarya</name>
    <dbReference type="NCBI Taxonomy" id="4795"/>
    <lineage>
        <taxon>Eukaryota</taxon>
        <taxon>Sar</taxon>
        <taxon>Stramenopiles</taxon>
        <taxon>Oomycota</taxon>
        <taxon>Peronosporomycetes</taxon>
        <taxon>Peronosporales</taxon>
        <taxon>Peronosporaceae</taxon>
        <taxon>Phytophthora</taxon>
    </lineage>
</organism>
<reference evidence="2" key="1">
    <citation type="submission" date="2017-03" db="EMBL/GenBank/DDBJ databases">
        <title>Phytopthora megakarya and P. palmivora, two closely related causual agents of cacao black pod achieved similar genome size and gene model numbers by different mechanisms.</title>
        <authorList>
            <person name="Ali S."/>
            <person name="Shao J."/>
            <person name="Larry D.J."/>
            <person name="Kronmiller B."/>
            <person name="Shen D."/>
            <person name="Strem M.D."/>
            <person name="Melnick R.L."/>
            <person name="Guiltinan M.J."/>
            <person name="Tyler B.M."/>
            <person name="Meinhardt L.W."/>
            <person name="Bailey B.A."/>
        </authorList>
    </citation>
    <scope>NUCLEOTIDE SEQUENCE [LARGE SCALE GENOMIC DNA]</scope>
    <source>
        <strain evidence="2">zdho120</strain>
    </source>
</reference>
<proteinExistence type="predicted"/>
<protein>
    <submittedName>
        <fullName evidence="1">Uncharacterized protein</fullName>
    </submittedName>
</protein>
<keyword evidence="2" id="KW-1185">Reference proteome</keyword>
<accession>A0A225UXC9</accession>
<dbReference type="AlphaFoldDB" id="A0A225UXC9"/>
<evidence type="ECO:0000313" key="2">
    <source>
        <dbReference type="Proteomes" id="UP000198211"/>
    </source>
</evidence>
<evidence type="ECO:0000313" key="1">
    <source>
        <dbReference type="EMBL" id="OWY96909.1"/>
    </source>
</evidence>
<comment type="caution">
    <text evidence="1">The sequence shown here is derived from an EMBL/GenBank/DDBJ whole genome shotgun (WGS) entry which is preliminary data.</text>
</comment>
<dbReference type="EMBL" id="NBNE01011076">
    <property type="protein sequence ID" value="OWY96909.1"/>
    <property type="molecule type" value="Genomic_DNA"/>
</dbReference>
<sequence length="179" mass="19861">MSGFTRKFPDPILRSRYVGGMAILRCPEKIRAAPLEYRYRLNVVALRAKLKIKDGNPKARREHVDHYIETLGDPELADRLTLLRLANSRKFSGTSQEQATQIRVRVKIPTKAPSSAAAAPARVMVRAIQAQDPSFESEGVSGSDGSDSESELLRTFLAATEEKFIRAGCTAQSQVTRCR</sequence>
<gene>
    <name evidence="1" type="ORF">PHMEG_00032701</name>
</gene>
<dbReference type="Proteomes" id="UP000198211">
    <property type="component" value="Unassembled WGS sequence"/>
</dbReference>
<name>A0A225UXC9_9STRA</name>